<organism evidence="2 3">
    <name type="scientific">Cohnella yongneupensis</name>
    <dbReference type="NCBI Taxonomy" id="425006"/>
    <lineage>
        <taxon>Bacteria</taxon>
        <taxon>Bacillati</taxon>
        <taxon>Bacillota</taxon>
        <taxon>Bacilli</taxon>
        <taxon>Bacillales</taxon>
        <taxon>Paenibacillaceae</taxon>
        <taxon>Cohnella</taxon>
    </lineage>
</organism>
<evidence type="ECO:0000313" key="3">
    <source>
        <dbReference type="Proteomes" id="UP001596108"/>
    </source>
</evidence>
<feature type="transmembrane region" description="Helical" evidence="1">
    <location>
        <begin position="236"/>
        <end position="254"/>
    </location>
</feature>
<accession>A0ABW0R447</accession>
<keyword evidence="1" id="KW-0812">Transmembrane</keyword>
<keyword evidence="3" id="KW-1185">Reference proteome</keyword>
<sequence length="266" mass="29778">MRLYREIMLRAFQSHTTYRMDTLMHLLSSLFSILIQTTIWRALYQGNNEMASSVGNISLQEMLTYSILGSCVSIVVNNGIIGRLSQKIGSGEIAMDLIKPIRLGRYLSAESAGSTLFRLLFELVPIVAFGIAVFGLLPPAAGDLPMFALILCNSIVLFYLMNLICGLFAFWYFVSWHTQSIFGLVMSLCSGALLPLWFFPEAVSKVFGLLPFQLIYYGPISVFLGKRAFEEQLGIFGLQLIWIVLLGLLLKWIWAKAVRKLVIQGG</sequence>
<feature type="transmembrane region" description="Helical" evidence="1">
    <location>
        <begin position="119"/>
        <end position="141"/>
    </location>
</feature>
<feature type="transmembrane region" description="Helical" evidence="1">
    <location>
        <begin position="181"/>
        <end position="200"/>
    </location>
</feature>
<dbReference type="Proteomes" id="UP001596108">
    <property type="component" value="Unassembled WGS sequence"/>
</dbReference>
<evidence type="ECO:0000256" key="1">
    <source>
        <dbReference type="SAM" id="Phobius"/>
    </source>
</evidence>
<feature type="transmembrane region" description="Helical" evidence="1">
    <location>
        <begin position="23"/>
        <end position="43"/>
    </location>
</feature>
<dbReference type="InterPro" id="IPR010390">
    <property type="entry name" value="ABC-2_transporter-like"/>
</dbReference>
<dbReference type="EMBL" id="JBHSNC010000043">
    <property type="protein sequence ID" value="MFC5530562.1"/>
    <property type="molecule type" value="Genomic_DNA"/>
</dbReference>
<comment type="caution">
    <text evidence="2">The sequence shown here is derived from an EMBL/GenBank/DDBJ whole genome shotgun (WGS) entry which is preliminary data.</text>
</comment>
<feature type="transmembrane region" description="Helical" evidence="1">
    <location>
        <begin position="147"/>
        <end position="174"/>
    </location>
</feature>
<protein>
    <submittedName>
        <fullName evidence="2">ABC transporter permease</fullName>
    </submittedName>
</protein>
<dbReference type="PANTHER" id="PTHR36832">
    <property type="entry name" value="SLR1174 PROTEIN-RELATED"/>
    <property type="match status" value="1"/>
</dbReference>
<name>A0ABW0R447_9BACL</name>
<dbReference type="RefSeq" id="WP_378112507.1">
    <property type="nucleotide sequence ID" value="NZ_JBHSNC010000043.1"/>
</dbReference>
<keyword evidence="1" id="KW-1133">Transmembrane helix</keyword>
<gene>
    <name evidence="2" type="ORF">ACFPQ4_14080</name>
</gene>
<feature type="transmembrane region" description="Helical" evidence="1">
    <location>
        <begin position="63"/>
        <end position="81"/>
    </location>
</feature>
<dbReference type="Pfam" id="PF06182">
    <property type="entry name" value="ABC2_membrane_6"/>
    <property type="match status" value="1"/>
</dbReference>
<evidence type="ECO:0000313" key="2">
    <source>
        <dbReference type="EMBL" id="MFC5530562.1"/>
    </source>
</evidence>
<proteinExistence type="predicted"/>
<dbReference type="PANTHER" id="PTHR36832:SF2">
    <property type="entry name" value="INTEGRAL MEMBRANE PROTEIN"/>
    <property type="match status" value="1"/>
</dbReference>
<keyword evidence="1" id="KW-0472">Membrane</keyword>
<reference evidence="3" key="1">
    <citation type="journal article" date="2019" name="Int. J. Syst. Evol. Microbiol.">
        <title>The Global Catalogue of Microorganisms (GCM) 10K type strain sequencing project: providing services to taxonomists for standard genome sequencing and annotation.</title>
        <authorList>
            <consortium name="The Broad Institute Genomics Platform"/>
            <consortium name="The Broad Institute Genome Sequencing Center for Infectious Disease"/>
            <person name="Wu L."/>
            <person name="Ma J."/>
        </authorList>
    </citation>
    <scope>NUCLEOTIDE SEQUENCE [LARGE SCALE GENOMIC DNA]</scope>
    <source>
        <strain evidence="3">CGMCC 1.18578</strain>
    </source>
</reference>